<dbReference type="SUPFAM" id="SSF48113">
    <property type="entry name" value="Heme-dependent peroxidases"/>
    <property type="match status" value="1"/>
</dbReference>
<dbReference type="EMBL" id="SJPG01000001">
    <property type="protein sequence ID" value="TWT63588.1"/>
    <property type="molecule type" value="Genomic_DNA"/>
</dbReference>
<evidence type="ECO:0000256" key="4">
    <source>
        <dbReference type="SAM" id="MobiDB-lite"/>
    </source>
</evidence>
<gene>
    <name evidence="5" type="primary">hlyA</name>
    <name evidence="5" type="ORF">Pan54_43420</name>
</gene>
<reference evidence="5 6" key="1">
    <citation type="submission" date="2019-02" db="EMBL/GenBank/DDBJ databases">
        <title>Deep-cultivation of Planctomycetes and their phenomic and genomic characterization uncovers novel biology.</title>
        <authorList>
            <person name="Wiegand S."/>
            <person name="Jogler M."/>
            <person name="Boedeker C."/>
            <person name="Pinto D."/>
            <person name="Vollmers J."/>
            <person name="Rivas-Marin E."/>
            <person name="Kohn T."/>
            <person name="Peeters S.H."/>
            <person name="Heuer A."/>
            <person name="Rast P."/>
            <person name="Oberbeckmann S."/>
            <person name="Bunk B."/>
            <person name="Jeske O."/>
            <person name="Meyerdierks A."/>
            <person name="Storesund J.E."/>
            <person name="Kallscheuer N."/>
            <person name="Luecker S."/>
            <person name="Lage O.M."/>
            <person name="Pohl T."/>
            <person name="Merkel B.J."/>
            <person name="Hornburger P."/>
            <person name="Mueller R.-W."/>
            <person name="Bruemmer F."/>
            <person name="Labrenz M."/>
            <person name="Spormann A.M."/>
            <person name="Op Den Camp H."/>
            <person name="Overmann J."/>
            <person name="Amann R."/>
            <person name="Jetten M.S.M."/>
            <person name="Mascher T."/>
            <person name="Medema M.H."/>
            <person name="Devos D.P."/>
            <person name="Kaster A.-K."/>
            <person name="Ovreas L."/>
            <person name="Rohde M."/>
            <person name="Galperin M.Y."/>
            <person name="Jogler C."/>
        </authorList>
    </citation>
    <scope>NUCLEOTIDE SEQUENCE [LARGE SCALE GENOMIC DNA]</scope>
    <source>
        <strain evidence="5 6">Pan54</strain>
    </source>
</reference>
<organism evidence="5 6">
    <name type="scientific">Rubinisphaera italica</name>
    <dbReference type="NCBI Taxonomy" id="2527969"/>
    <lineage>
        <taxon>Bacteria</taxon>
        <taxon>Pseudomonadati</taxon>
        <taxon>Planctomycetota</taxon>
        <taxon>Planctomycetia</taxon>
        <taxon>Planctomycetales</taxon>
        <taxon>Planctomycetaceae</taxon>
        <taxon>Rubinisphaera</taxon>
    </lineage>
</organism>
<dbReference type="Proteomes" id="UP000316095">
    <property type="component" value="Unassembled WGS sequence"/>
</dbReference>
<dbReference type="AlphaFoldDB" id="A0A5C5XLM1"/>
<comment type="caution">
    <text evidence="5">The sequence shown here is derived from an EMBL/GenBank/DDBJ whole genome shotgun (WGS) entry which is preliminary data.</text>
</comment>
<dbReference type="InterPro" id="IPR037120">
    <property type="entry name" value="Haem_peroxidase_sf_animal"/>
</dbReference>
<dbReference type="InterPro" id="IPR019791">
    <property type="entry name" value="Haem_peroxidase_animal"/>
</dbReference>
<protein>
    <submittedName>
        <fullName evidence="5">Hemolysin, chromosomal</fullName>
    </submittedName>
</protein>
<keyword evidence="2" id="KW-0964">Secreted</keyword>
<dbReference type="PROSITE" id="PS00330">
    <property type="entry name" value="HEMOLYSIN_CALCIUM"/>
    <property type="match status" value="3"/>
</dbReference>
<dbReference type="SUPFAM" id="SSF51120">
    <property type="entry name" value="beta-Roll"/>
    <property type="match status" value="1"/>
</dbReference>
<dbReference type="GO" id="GO:0005576">
    <property type="term" value="C:extracellular region"/>
    <property type="evidence" value="ECO:0007669"/>
    <property type="project" value="UniProtKB-SubCell"/>
</dbReference>
<dbReference type="Pfam" id="PF00353">
    <property type="entry name" value="HemolysinCabind"/>
    <property type="match status" value="1"/>
</dbReference>
<proteinExistence type="predicted"/>
<dbReference type="InterPro" id="IPR011049">
    <property type="entry name" value="Serralysin-like_metalloprot_C"/>
</dbReference>
<feature type="region of interest" description="Disordered" evidence="4">
    <location>
        <begin position="723"/>
        <end position="775"/>
    </location>
</feature>
<dbReference type="RefSeq" id="WP_146505315.1">
    <property type="nucleotide sequence ID" value="NZ_SJPG01000001.1"/>
</dbReference>
<dbReference type="PANTHER" id="PTHR11475:SF4">
    <property type="entry name" value="CHORION PEROXIDASE"/>
    <property type="match status" value="1"/>
</dbReference>
<evidence type="ECO:0000256" key="3">
    <source>
        <dbReference type="ARBA" id="ARBA00023180"/>
    </source>
</evidence>
<dbReference type="InterPro" id="IPR010255">
    <property type="entry name" value="Haem_peroxidase_sf"/>
</dbReference>
<dbReference type="GO" id="GO:0020037">
    <property type="term" value="F:heme binding"/>
    <property type="evidence" value="ECO:0007669"/>
    <property type="project" value="InterPro"/>
</dbReference>
<dbReference type="Gene3D" id="1.10.640.10">
    <property type="entry name" value="Haem peroxidase domain superfamily, animal type"/>
    <property type="match status" value="1"/>
</dbReference>
<dbReference type="GO" id="GO:0006979">
    <property type="term" value="P:response to oxidative stress"/>
    <property type="evidence" value="ECO:0007669"/>
    <property type="project" value="InterPro"/>
</dbReference>
<keyword evidence="3" id="KW-0325">Glycoprotein</keyword>
<dbReference type="OrthoDB" id="9765610at2"/>
<sequence length="820" mass="89464">MSPWNQSARCQRRRKTFARNNTIESCEQRVLLSGSPMIEIANIDGTGNNLINPELGSVGEQLLRLTTPEYSDGISSLAGDERASAREVSNAVVSQTESITNDRHLTDYIWIWGQFIDHDIDLTDGGELGEQANIAVPTGDPYFDPDGSGTELIELTRSQFDETTGTDSGNPRQQTNSITAFLDGSVIYGSDEERAAALRTFSGGKLKTSDGDLLPFNEEGLPNAGGTSSSLFLAGDVRANENIALTSMQTLWVREHNRIADELAQQHPDWNDEEIYQQARSIVRAELQAITYNEFLPALLGQGAIDDYSGYDASVNPGIANVFSTAAYRLGHSLLSPELLRLNSDGSVADEGSIALQNAFFRPDQLVATGIDSLLQGAGAQLAQELDNFVIDDVRNFLFGPPGSGGFDLASLNIQRGRDHGLADYNQTRVDFGLSAVTSFEEISSNPDVVAALMSVYDSVDEIDVWVGMLAEDHVSGSSVGELMQVVLVDQFTRLRDGDRFWYQNLLGGQALKRVEQTTLADVIERNSNVENLQSNVFYDPSVLYFKVPDNGQQYSLHVRVDRGDVEIMDRFSRRVLASQSAETVEQIIIVGRDGQQDRIFIDNSVNQKQVADGVVAWGGHGVGDSLSVSGTNRNDRIEIQSDQVEVNGQSLKYAGFEKLNVLGGRGNDRISAGGRELNVTLNIYGGHGNDHIVGSAGNDQLFGQKGNDRIFGLAGNDRIEGGSGNDFLSGGEGHDRIKGGPGNDRIQQDDRKPAKKNHPKPNIDRVGSVVPSNDNVMNYDTKNKEKKCQTTSSQQPSSQMLERFEKLGAAMLKNLFQHT</sequence>
<dbReference type="GO" id="GO:0005509">
    <property type="term" value="F:calcium ion binding"/>
    <property type="evidence" value="ECO:0007669"/>
    <property type="project" value="InterPro"/>
</dbReference>
<accession>A0A5C5XLM1</accession>
<evidence type="ECO:0000256" key="1">
    <source>
        <dbReference type="ARBA" id="ARBA00004613"/>
    </source>
</evidence>
<dbReference type="PANTHER" id="PTHR11475">
    <property type="entry name" value="OXIDASE/PEROXIDASE"/>
    <property type="match status" value="1"/>
</dbReference>
<name>A0A5C5XLM1_9PLAN</name>
<evidence type="ECO:0000256" key="2">
    <source>
        <dbReference type="ARBA" id="ARBA00022525"/>
    </source>
</evidence>
<dbReference type="PROSITE" id="PS50292">
    <property type="entry name" value="PEROXIDASE_3"/>
    <property type="match status" value="1"/>
</dbReference>
<dbReference type="InterPro" id="IPR018511">
    <property type="entry name" value="Hemolysin-typ_Ca-bd_CS"/>
</dbReference>
<dbReference type="InterPro" id="IPR001343">
    <property type="entry name" value="Hemolysn_Ca-bd"/>
</dbReference>
<dbReference type="CDD" id="cd09822">
    <property type="entry name" value="peroxinectin_like_bacterial"/>
    <property type="match status" value="1"/>
</dbReference>
<comment type="subcellular location">
    <subcellularLocation>
        <location evidence="1">Secreted</location>
    </subcellularLocation>
</comment>
<dbReference type="Pfam" id="PF03098">
    <property type="entry name" value="An_peroxidase"/>
    <property type="match status" value="1"/>
</dbReference>
<dbReference type="Gene3D" id="2.150.10.10">
    <property type="entry name" value="Serralysin-like metalloprotease, C-terminal"/>
    <property type="match status" value="1"/>
</dbReference>
<evidence type="ECO:0000313" key="5">
    <source>
        <dbReference type="EMBL" id="TWT63588.1"/>
    </source>
</evidence>
<dbReference type="PRINTS" id="PR00457">
    <property type="entry name" value="ANPEROXIDASE"/>
</dbReference>
<dbReference type="GO" id="GO:0004601">
    <property type="term" value="F:peroxidase activity"/>
    <property type="evidence" value="ECO:0007669"/>
    <property type="project" value="InterPro"/>
</dbReference>
<evidence type="ECO:0000313" key="6">
    <source>
        <dbReference type="Proteomes" id="UP000316095"/>
    </source>
</evidence>
<keyword evidence="6" id="KW-1185">Reference proteome</keyword>
<dbReference type="PRINTS" id="PR00313">
    <property type="entry name" value="CABNDNGRPT"/>
</dbReference>